<reference evidence="2 3" key="1">
    <citation type="journal article" date="2015" name="Nature">
        <title>rRNA introns, odd ribosomes, and small enigmatic genomes across a large radiation of phyla.</title>
        <authorList>
            <person name="Brown C.T."/>
            <person name="Hug L.A."/>
            <person name="Thomas B.C."/>
            <person name="Sharon I."/>
            <person name="Castelle C.J."/>
            <person name="Singh A."/>
            <person name="Wilkins M.J."/>
            <person name="Williams K.H."/>
            <person name="Banfield J.F."/>
        </authorList>
    </citation>
    <scope>NUCLEOTIDE SEQUENCE [LARGE SCALE GENOMIC DNA]</scope>
</reference>
<feature type="region of interest" description="Disordered" evidence="1">
    <location>
        <begin position="147"/>
        <end position="169"/>
    </location>
</feature>
<dbReference type="EMBL" id="LBWK01000002">
    <property type="protein sequence ID" value="KKR05766.1"/>
    <property type="molecule type" value="Genomic_DNA"/>
</dbReference>
<dbReference type="AlphaFoldDB" id="A0A0G0MYX8"/>
<evidence type="ECO:0000313" key="2">
    <source>
        <dbReference type="EMBL" id="KKR05766.1"/>
    </source>
</evidence>
<organism evidence="2 3">
    <name type="scientific">candidate division WS6 bacterium GW2011_GWF2_39_15</name>
    <dbReference type="NCBI Taxonomy" id="1619100"/>
    <lineage>
        <taxon>Bacteria</taxon>
        <taxon>Candidatus Dojkabacteria</taxon>
    </lineage>
</organism>
<accession>A0A0G0MYX8</accession>
<dbReference type="Proteomes" id="UP000034799">
    <property type="component" value="Unassembled WGS sequence"/>
</dbReference>
<evidence type="ECO:0000256" key="1">
    <source>
        <dbReference type="SAM" id="MobiDB-lite"/>
    </source>
</evidence>
<sequence>MTASNTKTTDKKVVAPVKSIHVVVYACTNCGEEVEELKLCKECNSPMKVIQVFEKFGEDADKYLSQLKKEGEWDADSVTPKKAHAVNDGGIDSDDLEELDIPIKGIADDPFEEEKVDVDDLTDIFPDDGQTAGVEPDVDFQKALSALDEEEEDVSKDLEDLGPDGLPEL</sequence>
<evidence type="ECO:0000313" key="3">
    <source>
        <dbReference type="Proteomes" id="UP000034799"/>
    </source>
</evidence>
<gene>
    <name evidence="2" type="ORF">UT34_C0002G0273</name>
</gene>
<name>A0A0G0MYX8_9BACT</name>
<proteinExistence type="predicted"/>
<protein>
    <submittedName>
        <fullName evidence="2">Uncharacterized protein</fullName>
    </submittedName>
</protein>
<dbReference type="STRING" id="1619100.UT34_C0002G0273"/>
<comment type="caution">
    <text evidence="2">The sequence shown here is derived from an EMBL/GenBank/DDBJ whole genome shotgun (WGS) entry which is preliminary data.</text>
</comment>